<dbReference type="Gene3D" id="2.60.40.2610">
    <property type="entry name" value="Outer membrane usher protein FimD, plug domain"/>
    <property type="match status" value="1"/>
</dbReference>
<dbReference type="Gene3D" id="3.10.20.410">
    <property type="match status" value="1"/>
</dbReference>
<organism evidence="12 13">
    <name type="scientific">Pantoea rodasii</name>
    <dbReference type="NCBI Taxonomy" id="1076549"/>
    <lineage>
        <taxon>Bacteria</taxon>
        <taxon>Pseudomonadati</taxon>
        <taxon>Pseudomonadota</taxon>
        <taxon>Gammaproteobacteria</taxon>
        <taxon>Enterobacterales</taxon>
        <taxon>Erwiniaceae</taxon>
        <taxon>Pantoea</taxon>
    </lineage>
</organism>
<keyword evidence="4" id="KW-1134">Transmembrane beta strand</keyword>
<evidence type="ECO:0000256" key="7">
    <source>
        <dbReference type="ARBA" id="ARBA00023136"/>
    </source>
</evidence>
<dbReference type="Pfam" id="PF13954">
    <property type="entry name" value="PapC_N"/>
    <property type="match status" value="1"/>
</dbReference>
<evidence type="ECO:0000256" key="8">
    <source>
        <dbReference type="ARBA" id="ARBA00023237"/>
    </source>
</evidence>
<keyword evidence="3 9" id="KW-0813">Transport</keyword>
<dbReference type="InterPro" id="IPR000015">
    <property type="entry name" value="Fimb_usher"/>
</dbReference>
<dbReference type="GO" id="GO:0015473">
    <property type="term" value="F:fimbrial usher porin activity"/>
    <property type="evidence" value="ECO:0007669"/>
    <property type="project" value="InterPro"/>
</dbReference>
<keyword evidence="5 9" id="KW-0812">Transmembrane</keyword>
<dbReference type="InterPro" id="IPR025949">
    <property type="entry name" value="PapC-like_C"/>
</dbReference>
<evidence type="ECO:0000256" key="4">
    <source>
        <dbReference type="ARBA" id="ARBA00022452"/>
    </source>
</evidence>
<dbReference type="Proteomes" id="UP000030853">
    <property type="component" value="Unassembled WGS sequence"/>
</dbReference>
<keyword evidence="8 9" id="KW-0998">Cell outer membrane</keyword>
<dbReference type="PROSITE" id="PS01151">
    <property type="entry name" value="FIMBRIAL_USHER"/>
    <property type="match status" value="1"/>
</dbReference>
<accession>A0A0B1RAL9</accession>
<dbReference type="Gene3D" id="2.60.40.3110">
    <property type="match status" value="1"/>
</dbReference>
<evidence type="ECO:0000256" key="5">
    <source>
        <dbReference type="ARBA" id="ARBA00022692"/>
    </source>
</evidence>
<name>A0A0B1RAL9_9GAMM</name>
<evidence type="ECO:0000259" key="11">
    <source>
        <dbReference type="Pfam" id="PF13954"/>
    </source>
</evidence>
<protein>
    <submittedName>
        <fullName evidence="12">Fimbrial assembly protein</fullName>
    </submittedName>
</protein>
<dbReference type="Pfam" id="PF00577">
    <property type="entry name" value="Usher"/>
    <property type="match status" value="1"/>
</dbReference>
<dbReference type="NCBIfam" id="NF011812">
    <property type="entry name" value="PRK15284.1"/>
    <property type="match status" value="1"/>
</dbReference>
<dbReference type="InterPro" id="IPR043142">
    <property type="entry name" value="PapC-like_C_sf"/>
</dbReference>
<dbReference type="SUPFAM" id="SSF141729">
    <property type="entry name" value="FimD N-terminal domain-like"/>
    <property type="match status" value="1"/>
</dbReference>
<dbReference type="InterPro" id="IPR025885">
    <property type="entry name" value="PapC_N"/>
</dbReference>
<dbReference type="GO" id="GO:0009297">
    <property type="term" value="P:pilus assembly"/>
    <property type="evidence" value="ECO:0007669"/>
    <property type="project" value="InterPro"/>
</dbReference>
<dbReference type="Pfam" id="PF13953">
    <property type="entry name" value="PapC_C"/>
    <property type="match status" value="1"/>
</dbReference>
<dbReference type="GO" id="GO:0009279">
    <property type="term" value="C:cell outer membrane"/>
    <property type="evidence" value="ECO:0007669"/>
    <property type="project" value="UniProtKB-SubCell"/>
</dbReference>
<keyword evidence="6" id="KW-0732">Signal</keyword>
<evidence type="ECO:0000313" key="12">
    <source>
        <dbReference type="EMBL" id="KHJ70083.1"/>
    </source>
</evidence>
<evidence type="ECO:0000256" key="1">
    <source>
        <dbReference type="ARBA" id="ARBA00004571"/>
    </source>
</evidence>
<proteinExistence type="inferred from homology"/>
<dbReference type="InterPro" id="IPR037224">
    <property type="entry name" value="PapC_N_sf"/>
</dbReference>
<feature type="domain" description="PapC-like C-terminal" evidence="10">
    <location>
        <begin position="750"/>
        <end position="805"/>
    </location>
</feature>
<evidence type="ECO:0000259" key="10">
    <source>
        <dbReference type="Pfam" id="PF13953"/>
    </source>
</evidence>
<evidence type="ECO:0000256" key="3">
    <source>
        <dbReference type="ARBA" id="ARBA00022448"/>
    </source>
</evidence>
<dbReference type="AlphaFoldDB" id="A0A0B1RAL9"/>
<evidence type="ECO:0000256" key="9">
    <source>
        <dbReference type="RuleBase" id="RU003884"/>
    </source>
</evidence>
<dbReference type="PANTHER" id="PTHR30451">
    <property type="entry name" value="OUTER MEMBRANE USHER PROTEIN"/>
    <property type="match status" value="1"/>
</dbReference>
<dbReference type="Gene3D" id="2.60.40.2070">
    <property type="match status" value="1"/>
</dbReference>
<dbReference type="InterPro" id="IPR042186">
    <property type="entry name" value="FimD_plug_dom"/>
</dbReference>
<reference evidence="12 13" key="1">
    <citation type="submission" date="2014-11" db="EMBL/GenBank/DDBJ databases">
        <title>Genome sequencing of Pantoea rodasii ND03.</title>
        <authorList>
            <person name="Muhamad Yunos N.Y."/>
            <person name="Chan K.-G."/>
        </authorList>
    </citation>
    <scope>NUCLEOTIDE SEQUENCE [LARGE SCALE GENOMIC DNA]</scope>
    <source>
        <strain evidence="12 13">ND03</strain>
    </source>
</reference>
<feature type="domain" description="PapC N-terminal" evidence="11">
    <location>
        <begin position="25"/>
        <end position="169"/>
    </location>
</feature>
<dbReference type="InterPro" id="IPR018030">
    <property type="entry name" value="Fimbrial_membr_usher_CS"/>
</dbReference>
<sequence length="828" mass="90748">MFVFVVGTTLFIGKLSSSLAVSDVQFNTDVLDLSDRSNIDLSQFSRKGFILPGTYTLGINLNANTLPERQVHFYPAEDDANQTVACITPEMVSQLGLKESALTDLSWWHNQQCLKLESIKGMEVRGDLGKSALFISIPQAYLEYSSPYWDPPARWEEGITGALFDYNLNLQTLQQKGAGGGSATNLSGNGTSGANFDAWRVRADWQTRYDLRNGSHHEANTRSWDWSRFYAYRALSKIGAKFIMGEDYLNSAIFDSFRFTGLSLVSDDNMLPPNLRGYAPEVSGVANSNAKIIISQQGRIIKEVQVAAGPYRIQDLDSAVSGNLDVRIEEQDGSVKQYQVSTATIPYLTRPGQVRFKTAVGKPSDWKHRVDGPVFAASELSWGISNGWSLYGGGMGGEDYNAFSVGVGRDLLAFGALSSDVTMSQAKIPSRDTQRGGSYRLSYAKRFEQTGSQVTFAGYRFSDSGFRSMAEYLDSRDGDITTGRSKEMYTLSLNQQFESLNLTAYVNYNHQTFWNQPANDRYDLSLSRYFDLGRFRNLSLSLTAYRNKLNNTNDDGMYMSLSLPWGESGTVSYNGSYTKGDNRQSASYYSRLDDADSYQVSAGVARQGADLSGYYTHNGTLAKVNSSASYREGQHSALGVALQGGATLTTKGGALHRTNILGGTRMLVDTDGVAGVPVGSYGNPVYTNRFGKAVVSDISSYYRNSVRINIDKLADNVEASQSVAQGTLTEGAIGYRNFNVISGEKAMAVIRLADGSSPPFGAIVLNTKKQETGIVNDYGRVYLSGINAGDTMTVRWNNAEQCEISLPNTLPDNMMNNLLLPCETIVTS</sequence>
<comment type="caution">
    <text evidence="12">The sequence shown here is derived from an EMBL/GenBank/DDBJ whole genome shotgun (WGS) entry which is preliminary data.</text>
</comment>
<evidence type="ECO:0000256" key="2">
    <source>
        <dbReference type="ARBA" id="ARBA00008064"/>
    </source>
</evidence>
<evidence type="ECO:0000256" key="6">
    <source>
        <dbReference type="ARBA" id="ARBA00022729"/>
    </source>
</evidence>
<comment type="subcellular location">
    <subcellularLocation>
        <location evidence="1 9">Cell outer membrane</location>
        <topology evidence="1 9">Multi-pass membrane protein</topology>
    </subcellularLocation>
</comment>
<dbReference type="PANTHER" id="PTHR30451:SF10">
    <property type="entry name" value="OUTER MEMBRANE USHER PROTEIN YFCU-RELATED"/>
    <property type="match status" value="1"/>
</dbReference>
<gene>
    <name evidence="12" type="ORF">QU24_00410</name>
</gene>
<evidence type="ECO:0000313" key="13">
    <source>
        <dbReference type="Proteomes" id="UP000030853"/>
    </source>
</evidence>
<dbReference type="EMBL" id="JTJJ01000004">
    <property type="protein sequence ID" value="KHJ70083.1"/>
    <property type="molecule type" value="Genomic_DNA"/>
</dbReference>
<keyword evidence="7 9" id="KW-0472">Membrane</keyword>
<keyword evidence="9" id="KW-1029">Fimbrium biogenesis</keyword>
<comment type="similarity">
    <text evidence="2 9">Belongs to the fimbrial export usher family.</text>
</comment>